<keyword evidence="1" id="KW-0472">Membrane</keyword>
<dbReference type="Proteomes" id="UP001596989">
    <property type="component" value="Unassembled WGS sequence"/>
</dbReference>
<evidence type="ECO:0000313" key="2">
    <source>
        <dbReference type="EMBL" id="MFD0958703.1"/>
    </source>
</evidence>
<protein>
    <submittedName>
        <fullName evidence="2">Stage III sporulation protein SpoIIIAB</fullName>
    </submittedName>
</protein>
<dbReference type="InterPro" id="IPR014198">
    <property type="entry name" value="Spore_III_AB"/>
</dbReference>
<dbReference type="EMBL" id="JBHTJZ010000005">
    <property type="protein sequence ID" value="MFD0958703.1"/>
    <property type="molecule type" value="Genomic_DNA"/>
</dbReference>
<gene>
    <name evidence="2" type="primary">spoIIIAB</name>
    <name evidence="2" type="ORF">ACFQ2I_04805</name>
</gene>
<comment type="caution">
    <text evidence="2">The sequence shown here is derived from an EMBL/GenBank/DDBJ whole genome shotgun (WGS) entry which is preliminary data.</text>
</comment>
<organism evidence="2 3">
    <name type="scientific">Paenibacillus chungangensis</name>
    <dbReference type="NCBI Taxonomy" id="696535"/>
    <lineage>
        <taxon>Bacteria</taxon>
        <taxon>Bacillati</taxon>
        <taxon>Bacillota</taxon>
        <taxon>Bacilli</taxon>
        <taxon>Bacillales</taxon>
        <taxon>Paenibacillaceae</taxon>
        <taxon>Paenibacillus</taxon>
    </lineage>
</organism>
<name>A0ABW3HMI7_9BACL</name>
<dbReference type="Pfam" id="PF09548">
    <property type="entry name" value="Spore_III_AB"/>
    <property type="match status" value="1"/>
</dbReference>
<dbReference type="PIRSF" id="PIRSF021435">
    <property type="entry name" value="SpoIIIAB"/>
    <property type="match status" value="1"/>
</dbReference>
<evidence type="ECO:0000256" key="1">
    <source>
        <dbReference type="SAM" id="Phobius"/>
    </source>
</evidence>
<dbReference type="RefSeq" id="WP_377562514.1">
    <property type="nucleotide sequence ID" value="NZ_JBHTJZ010000005.1"/>
</dbReference>
<proteinExistence type="predicted"/>
<accession>A0ABW3HMI7</accession>
<feature type="transmembrane region" description="Helical" evidence="1">
    <location>
        <begin position="155"/>
        <end position="171"/>
    </location>
</feature>
<keyword evidence="1" id="KW-1133">Transmembrane helix</keyword>
<keyword evidence="1" id="KW-0812">Transmembrane</keyword>
<sequence>MMSFVGALLILIAGTLFGFQKAAGFAERPRQIRQLTHALQRLETEIGFAATPLPEALLRTAEGSPEPLAALLRQVSSELIRSEERSFSEVWEAAVTDHWGELSMGSAERGIIVRLGTTLGISDREDQLKHLKHAVVGLRGEEETARDDQRRYEKMWKSLGLLIAALVVILMV</sequence>
<dbReference type="NCBIfam" id="TIGR02833">
    <property type="entry name" value="spore_III_AB"/>
    <property type="match status" value="1"/>
</dbReference>
<evidence type="ECO:0000313" key="3">
    <source>
        <dbReference type="Proteomes" id="UP001596989"/>
    </source>
</evidence>
<keyword evidence="3" id="KW-1185">Reference proteome</keyword>
<reference evidence="3" key="1">
    <citation type="journal article" date="2019" name="Int. J. Syst. Evol. Microbiol.">
        <title>The Global Catalogue of Microorganisms (GCM) 10K type strain sequencing project: providing services to taxonomists for standard genome sequencing and annotation.</title>
        <authorList>
            <consortium name="The Broad Institute Genomics Platform"/>
            <consortium name="The Broad Institute Genome Sequencing Center for Infectious Disease"/>
            <person name="Wu L."/>
            <person name="Ma J."/>
        </authorList>
    </citation>
    <scope>NUCLEOTIDE SEQUENCE [LARGE SCALE GENOMIC DNA]</scope>
    <source>
        <strain evidence="3">CCUG 59129</strain>
    </source>
</reference>